<organism evidence="1 2">
    <name type="scientific">Hypothenemus hampei</name>
    <name type="common">Coffee berry borer</name>
    <dbReference type="NCBI Taxonomy" id="57062"/>
    <lineage>
        <taxon>Eukaryota</taxon>
        <taxon>Metazoa</taxon>
        <taxon>Ecdysozoa</taxon>
        <taxon>Arthropoda</taxon>
        <taxon>Hexapoda</taxon>
        <taxon>Insecta</taxon>
        <taxon>Pterygota</taxon>
        <taxon>Neoptera</taxon>
        <taxon>Endopterygota</taxon>
        <taxon>Coleoptera</taxon>
        <taxon>Polyphaga</taxon>
        <taxon>Cucujiformia</taxon>
        <taxon>Curculionidae</taxon>
        <taxon>Scolytinae</taxon>
        <taxon>Hypothenemus</taxon>
    </lineage>
</organism>
<gene>
    <name evidence="1" type="ORF">ABEB36_013807</name>
</gene>
<protein>
    <recommendedName>
        <fullName evidence="3">DNA helicase</fullName>
    </recommendedName>
</protein>
<sequence>MSQVLLRVTKVYDIQAINISIEIKTYGQKPKSEHVPNDPNKTGSLLNKINIGRNQLEPGALPAAVHVKFNDDTIKPDDEINKTVHITPSSVEYDGLRSSGKIIRKMLPFILCWGVTVHKLQGCTSNKAVCN</sequence>
<dbReference type="EMBL" id="JBDJPC010000011">
    <property type="protein sequence ID" value="KAL1489879.1"/>
    <property type="molecule type" value="Genomic_DNA"/>
</dbReference>
<name>A0ABD1E5C1_HYPHA</name>
<reference evidence="1 2" key="1">
    <citation type="submission" date="2024-05" db="EMBL/GenBank/DDBJ databases">
        <title>Genetic variation in Jamaican populations of the coffee berry borer (Hypothenemus hampei).</title>
        <authorList>
            <person name="Errbii M."/>
            <person name="Myrie A."/>
        </authorList>
    </citation>
    <scope>NUCLEOTIDE SEQUENCE [LARGE SCALE GENOMIC DNA]</scope>
    <source>
        <strain evidence="1">JA-Hopewell-2020-01-JO</strain>
        <tissue evidence="1">Whole body</tissue>
    </source>
</reference>
<comment type="caution">
    <text evidence="1">The sequence shown here is derived from an EMBL/GenBank/DDBJ whole genome shotgun (WGS) entry which is preliminary data.</text>
</comment>
<evidence type="ECO:0000313" key="2">
    <source>
        <dbReference type="Proteomes" id="UP001566132"/>
    </source>
</evidence>
<dbReference type="AlphaFoldDB" id="A0ABD1E5C1"/>
<evidence type="ECO:0000313" key="1">
    <source>
        <dbReference type="EMBL" id="KAL1489879.1"/>
    </source>
</evidence>
<keyword evidence="2" id="KW-1185">Reference proteome</keyword>
<proteinExistence type="predicted"/>
<evidence type="ECO:0008006" key="3">
    <source>
        <dbReference type="Google" id="ProtNLM"/>
    </source>
</evidence>
<accession>A0ABD1E5C1</accession>
<dbReference type="Proteomes" id="UP001566132">
    <property type="component" value="Unassembled WGS sequence"/>
</dbReference>